<dbReference type="GeneID" id="117647580"/>
<feature type="region of interest" description="Disordered" evidence="7">
    <location>
        <begin position="542"/>
        <end position="572"/>
    </location>
</feature>
<feature type="domain" description="DOP1-like middle TPR" evidence="9">
    <location>
        <begin position="326"/>
        <end position="512"/>
    </location>
</feature>
<dbReference type="InParanoid" id="A0A6P8Z5Z8"/>
<comment type="subcellular location">
    <subcellularLocation>
        <location evidence="1">Golgi apparatus membrane</location>
        <topology evidence="1">Peripheral membrane protein</topology>
    </subcellularLocation>
</comment>
<dbReference type="GO" id="GO:0005829">
    <property type="term" value="C:cytosol"/>
    <property type="evidence" value="ECO:0007669"/>
    <property type="project" value="GOC"/>
</dbReference>
<evidence type="ECO:0000259" key="8">
    <source>
        <dbReference type="Pfam" id="PF04118"/>
    </source>
</evidence>
<organism evidence="13">
    <name type="scientific">Thrips palmi</name>
    <name type="common">Melon thrips</name>
    <dbReference type="NCBI Taxonomy" id="161013"/>
    <lineage>
        <taxon>Eukaryota</taxon>
        <taxon>Metazoa</taxon>
        <taxon>Ecdysozoa</taxon>
        <taxon>Arthropoda</taxon>
        <taxon>Hexapoda</taxon>
        <taxon>Insecta</taxon>
        <taxon>Pterygota</taxon>
        <taxon>Neoptera</taxon>
        <taxon>Paraneoptera</taxon>
        <taxon>Thysanoptera</taxon>
        <taxon>Terebrantia</taxon>
        <taxon>Thripoidea</taxon>
        <taxon>Thripidae</taxon>
        <taxon>Thrips</taxon>
    </lineage>
</organism>
<dbReference type="InterPro" id="IPR016024">
    <property type="entry name" value="ARM-type_fold"/>
</dbReference>
<dbReference type="InterPro" id="IPR007249">
    <property type="entry name" value="DOP1_N"/>
</dbReference>
<keyword evidence="12" id="KW-1185">Reference proteome</keyword>
<feature type="compositionally biased region" description="Low complexity" evidence="7">
    <location>
        <begin position="1112"/>
        <end position="1149"/>
    </location>
</feature>
<dbReference type="RefSeq" id="XP_034245296.1">
    <property type="nucleotide sequence ID" value="XM_034389405.1"/>
</dbReference>
<feature type="region of interest" description="Disordered" evidence="7">
    <location>
        <begin position="605"/>
        <end position="629"/>
    </location>
</feature>
<evidence type="ECO:0000256" key="5">
    <source>
        <dbReference type="ARBA" id="ARBA00023136"/>
    </source>
</evidence>
<dbReference type="OrthoDB" id="297643at2759"/>
<dbReference type="GO" id="GO:0005802">
    <property type="term" value="C:trans-Golgi network"/>
    <property type="evidence" value="ECO:0007669"/>
    <property type="project" value="TreeGrafter"/>
</dbReference>
<feature type="domain" description="DOP1-like C-terminal" evidence="10">
    <location>
        <begin position="1912"/>
        <end position="2221"/>
    </location>
</feature>
<dbReference type="GO" id="GO:0005768">
    <property type="term" value="C:endosome"/>
    <property type="evidence" value="ECO:0007669"/>
    <property type="project" value="TreeGrafter"/>
</dbReference>
<evidence type="ECO:0000313" key="13">
    <source>
        <dbReference type="RefSeq" id="XP_034245296.1"/>
    </source>
</evidence>
<feature type="region of interest" description="Disordered" evidence="7">
    <location>
        <begin position="1515"/>
        <end position="1544"/>
    </location>
</feature>
<evidence type="ECO:0000256" key="4">
    <source>
        <dbReference type="ARBA" id="ARBA00023034"/>
    </source>
</evidence>
<evidence type="ECO:0000256" key="1">
    <source>
        <dbReference type="ARBA" id="ARBA00004395"/>
    </source>
</evidence>
<dbReference type="FunCoup" id="A0A6P8Z5Z8">
    <property type="interactions" value="1075"/>
</dbReference>
<keyword evidence="5" id="KW-0472">Membrane</keyword>
<feature type="domain" description="DOP1-like TPR" evidence="11">
    <location>
        <begin position="1281"/>
        <end position="1663"/>
    </location>
</feature>
<keyword evidence="4" id="KW-0333">Golgi apparatus</keyword>
<dbReference type="InterPro" id="IPR056458">
    <property type="entry name" value="TPR_DOP1_M"/>
</dbReference>
<dbReference type="GO" id="GO:0015031">
    <property type="term" value="P:protein transport"/>
    <property type="evidence" value="ECO:0007669"/>
    <property type="project" value="UniProtKB-KW"/>
</dbReference>
<dbReference type="Proteomes" id="UP000515158">
    <property type="component" value="Unplaced"/>
</dbReference>
<sequence length="2410" mass="267034">MMSSAIKPQTVTMEEYELMKDSKYRVYVSAVDKALKNFEYTSEWADLISALGKLNKVLSSHMKFQVIPRRIKISKRLAQCMHPALPSGVHLKALETYDIIFKCMGTSRLSHELFIYSAGLFPLLGHAAMNVRPSLLTVYETHFVPLGERLCPALSGFLSGVLPGLEEGSDHFDRTNSLLEKVCDGVGAGRFYTCLWDCLSCNSIIRLPATCFILAHFNRKITMEDQLHIMGTDIDVMVNGLCTAVLDSSVLVQRSALDLLLVGFPLHNSQLVRSDMIRLVTASLNTILRRDMSLNRRLFAWLLGSEVNLSLLSPDHPLVKSPAVSYFQVFSQEMLVQAIRTSLNQVLADTPHDLKPFRILVSLLDKPEIGPIILDHILYEVFRTLYLASLETKTHSKSKELHRTTSHPAGNQELFKSVNLLFSSLEPAYIWQYAGSLVEKACRLHHDAMVAGLDGQDDDLVDSVRPVGSGQPCLIEVCQLVSCLLDAVPLESYIDTTLEHVPNLFLQIVNQLCSPDIIFTPRQLVMCLQLCSKVLSRVQPQPSMSKSNGFTDTTRPRSKTVSFGQRRNSDSSQTLALEGNVERLKDLSQSDHHLEVDVNQKMEVSNRSASVGARLDSDQPISNQLSDSKRQAECAPDAKSECQMFTPNLILDECRKQYQELFVVLITSSRMIEWRSHDFNGLFQCLMTESYSEVEKDDTSGLEKLLKACLSSTEPDYHSNECLMKTELIPFKFNSWKESGVLDKAAQLEAQSSDWEQVFCAACTLLVDLSTFPSFCAPSKPSVPSSTHELPPWLKLLSVCCCWLGQSPSMQLAAVSTLLDLIAVASKSINSQVSISENSQVTTVVLTPLLAQDEVQTLENCTCVMQVIAHWLWHHLSVGGPLEARSVALLQQLHDTVTMEDTVEATIGEFISQDDAEAQLRGFQSFATFWHASREITTKGRRLFLKSLLRMLDNLALPDSSPLKLVAQGWLLHTLLRGDVPRLLDPLLLPLLAPSTARVSVLRVSIQHRSTILPSEADKAEARIYAISSEDGNIIYHVSPVQSSDKHKHSQQSDSVRARRIFTVATLVRHCTYERDVASFEYCPSGLMSWAIPSALTGNYTVTNNDCETPTSFSSSSSDSSSAPATASVSLSEDLSRNMGSMRSNSRSSIYPSGDSLAPSSNVIVRVDGRLVVENPILKSLSSGFEEGEDEDLSDKVSNPATRGNTPVLNSVENELEESVSAEDYFSRTGSRPRSRADSAAPSTSSILTKSGMDTLPVEVKYPAIDKRKSSADPQSPLSLHPLHSHMLLYCGVYDSARTLYSLRTLRNALAANPRTFLSCAATTGVARTSSDLLNLLSRHRKSASGNNFHGDLGGSGRSHMYLEVLLLTCLYYIRSYYPSLGQMRLTKQEIEGNQQVQVTSLELLTLIFSELTSIVRDSGKGLANYVGDLLSRCKVQKVVLHCLVASVHDSANTSHPRHNLTFTEEIIHFNDPGRTESDVPIMSPLAEAYQIQLLKLLLSLTILEHQIQHQKIEVSSQQNTQANAPSASAPASLNSPSQSNGDITVSAAQKNSELKYMVGRPIPQQPMFVAAILSALRMQGQLRWLHQQWTTLVTCSLPFMGQSLAHVVLSVVRQLCDNLRALAPLYANTLSTRERSNLRLPADYTITQLEALTILCHYCLLDRNQQYALNQPLLSASAAGSLFSSGSGFHGMGPPSQAAQIFNNLVHVFMTTPLHQDAAQENVEPQLAARRALLYNLPQIISSTTTLWKAVTACSEKDYASCSVAGNARIVRHYLLEFLSPISLHHATNFLAAIAVVWQDRRQSLSELSSQISVAPEVVPEQQVLVDLISAIKAMPIDTLVQTLHQLVKSPPSVHGTNHAVCLEVSALELLLCYLRQGGSPSPLLAESWSSVLLLLRDGLQPGLPPPAQFLLLAVLNEFVQRCPSPSEKRDVRDLQDITTKLVESCGSIAGARLEQTTWLRRNLAVKEDQLVERETIGTAGNASLCQYSIQAQTVLAEQLASLLDVTFGSQEKEKVVNILTSLLYNIIPYLRNHSPRNAASFYACSELLASLTAFQYTRKSWRRDVLDLLLEPALFQMESRTLPHWRAIIDNLMSHDTATFRDLMSRVSLGQGNSLSLFSSREQEYEQRAHLLKRLAFVILCSDMDQYQKYMPEIQERLAESLRLPQVVPAVQANVFLCFRVLLLRMSPHHVTSLWPVIISEMVQVFLQMEQELSTESEEFRQCNNSSYIRLVSALDLAWVSDRSNGLYARGHPHWLQLQLAAAHLLHLALQLPAHRLPQFQMYRWAFVGSLEPAGLNNNNASVMGCVGGASSAPPEEDPGRSLQFIPHVTRIARLMDSKYEGPVELPIGSALLPATQTVRCLQELHPFFSILSATGGHAVSGAADTPQALTELERAIEMDFLEPMPTR</sequence>
<feature type="compositionally biased region" description="Polar residues" evidence="7">
    <location>
        <begin position="1196"/>
        <end position="1207"/>
    </location>
</feature>
<dbReference type="Pfam" id="PF24597">
    <property type="entry name" value="TPR_DOP1_M"/>
    <property type="match status" value="1"/>
</dbReference>
<dbReference type="Pfam" id="PF04118">
    <property type="entry name" value="Dopey_N"/>
    <property type="match status" value="1"/>
</dbReference>
<evidence type="ECO:0000259" key="10">
    <source>
        <dbReference type="Pfam" id="PF24598"/>
    </source>
</evidence>
<feature type="region of interest" description="Disordered" evidence="7">
    <location>
        <begin position="1183"/>
        <end position="1252"/>
    </location>
</feature>
<dbReference type="InterPro" id="IPR056459">
    <property type="entry name" value="TPR_DOP1"/>
</dbReference>
<dbReference type="InterPro" id="IPR040314">
    <property type="entry name" value="DOP1"/>
</dbReference>
<protein>
    <submittedName>
        <fullName evidence="13">Protein dopey-1 homolog isoform X1</fullName>
    </submittedName>
</protein>
<reference evidence="13" key="1">
    <citation type="submission" date="2025-08" db="UniProtKB">
        <authorList>
            <consortium name="RefSeq"/>
        </authorList>
    </citation>
    <scope>IDENTIFICATION</scope>
    <source>
        <tissue evidence="13">Total insect</tissue>
    </source>
</reference>
<gene>
    <name evidence="13" type="primary">LOC117647580</name>
</gene>
<comment type="similarity">
    <text evidence="6">Belongs to the DOP1 family.</text>
</comment>
<proteinExistence type="inferred from homology"/>
<feature type="region of interest" description="Disordered" evidence="7">
    <location>
        <begin position="1109"/>
        <end position="1157"/>
    </location>
</feature>
<dbReference type="GO" id="GO:0006895">
    <property type="term" value="P:Golgi to endosome transport"/>
    <property type="evidence" value="ECO:0007669"/>
    <property type="project" value="InterPro"/>
</dbReference>
<dbReference type="Pfam" id="PF24598">
    <property type="entry name" value="DOP1_C"/>
    <property type="match status" value="1"/>
</dbReference>
<evidence type="ECO:0000256" key="7">
    <source>
        <dbReference type="SAM" id="MobiDB-lite"/>
    </source>
</evidence>
<evidence type="ECO:0000256" key="6">
    <source>
        <dbReference type="ARBA" id="ARBA00046326"/>
    </source>
</evidence>
<dbReference type="PANTHER" id="PTHR14042:SF24">
    <property type="entry name" value="PROTEIN DOPEY-1 HOMOLOG"/>
    <property type="match status" value="1"/>
</dbReference>
<dbReference type="SUPFAM" id="SSF48371">
    <property type="entry name" value="ARM repeat"/>
    <property type="match status" value="1"/>
</dbReference>
<keyword evidence="3" id="KW-0653">Protein transport</keyword>
<feature type="domain" description="DOP1 N-terminal" evidence="8">
    <location>
        <begin position="21"/>
        <end position="306"/>
    </location>
</feature>
<dbReference type="GO" id="GO:0000139">
    <property type="term" value="C:Golgi membrane"/>
    <property type="evidence" value="ECO:0007669"/>
    <property type="project" value="UniProtKB-SubCell"/>
</dbReference>
<evidence type="ECO:0000259" key="9">
    <source>
        <dbReference type="Pfam" id="PF24597"/>
    </source>
</evidence>
<evidence type="ECO:0000256" key="3">
    <source>
        <dbReference type="ARBA" id="ARBA00022927"/>
    </source>
</evidence>
<dbReference type="PANTHER" id="PTHR14042">
    <property type="entry name" value="DOPEY-RELATED"/>
    <property type="match status" value="1"/>
</dbReference>
<dbReference type="Pfam" id="PF24601">
    <property type="entry name" value="TPR_DOP1"/>
    <property type="match status" value="1"/>
</dbReference>
<dbReference type="InterPro" id="IPR056457">
    <property type="entry name" value="DOP1_C"/>
</dbReference>
<accession>A0A6P8Z5Z8</accession>
<name>A0A6P8Z5Z8_THRPL</name>
<evidence type="ECO:0000313" key="12">
    <source>
        <dbReference type="Proteomes" id="UP000515158"/>
    </source>
</evidence>
<evidence type="ECO:0000256" key="2">
    <source>
        <dbReference type="ARBA" id="ARBA00022448"/>
    </source>
</evidence>
<dbReference type="KEGG" id="tpal:117647580"/>
<evidence type="ECO:0000259" key="11">
    <source>
        <dbReference type="Pfam" id="PF24601"/>
    </source>
</evidence>
<keyword evidence="2" id="KW-0813">Transport</keyword>
<feature type="compositionally biased region" description="Low complexity" evidence="7">
    <location>
        <begin position="1516"/>
        <end position="1541"/>
    </location>
</feature>